<reference evidence="1 2" key="1">
    <citation type="journal article" date="2014" name="Agronomy (Basel)">
        <title>A Draft Genome Sequence for Ensete ventricosum, the Drought-Tolerant Tree Against Hunger.</title>
        <authorList>
            <person name="Harrison J."/>
            <person name="Moore K.A."/>
            <person name="Paszkiewicz K."/>
            <person name="Jones T."/>
            <person name="Grant M."/>
            <person name="Ambacheew D."/>
            <person name="Muzemil S."/>
            <person name="Studholme D.J."/>
        </authorList>
    </citation>
    <scope>NUCLEOTIDE SEQUENCE [LARGE SCALE GENOMIC DNA]</scope>
</reference>
<sequence length="89" mass="9415">MSLPPLPSPLLHYNGAFQPSATTANPISIAPVASISSPTIASYHLPLFPAIDDFPALFIAAFSHALLSAVLTRMTTALFFLCVLQPHPS</sequence>
<dbReference type="AlphaFoldDB" id="A0A426Y2L9"/>
<dbReference type="EMBL" id="AMZH03015450">
    <property type="protein sequence ID" value="RRT46038.1"/>
    <property type="molecule type" value="Genomic_DNA"/>
</dbReference>
<dbReference type="Proteomes" id="UP000287651">
    <property type="component" value="Unassembled WGS sequence"/>
</dbReference>
<evidence type="ECO:0000313" key="1">
    <source>
        <dbReference type="EMBL" id="RRT46038.1"/>
    </source>
</evidence>
<name>A0A426Y2L9_ENSVE</name>
<accession>A0A426Y2L9</accession>
<gene>
    <name evidence="1" type="ORF">B296_00027212</name>
</gene>
<organism evidence="1 2">
    <name type="scientific">Ensete ventricosum</name>
    <name type="common">Abyssinian banana</name>
    <name type="synonym">Musa ensete</name>
    <dbReference type="NCBI Taxonomy" id="4639"/>
    <lineage>
        <taxon>Eukaryota</taxon>
        <taxon>Viridiplantae</taxon>
        <taxon>Streptophyta</taxon>
        <taxon>Embryophyta</taxon>
        <taxon>Tracheophyta</taxon>
        <taxon>Spermatophyta</taxon>
        <taxon>Magnoliopsida</taxon>
        <taxon>Liliopsida</taxon>
        <taxon>Zingiberales</taxon>
        <taxon>Musaceae</taxon>
        <taxon>Ensete</taxon>
    </lineage>
</organism>
<protein>
    <submittedName>
        <fullName evidence="1">Uncharacterized protein</fullName>
    </submittedName>
</protein>
<comment type="caution">
    <text evidence="1">The sequence shown here is derived from an EMBL/GenBank/DDBJ whole genome shotgun (WGS) entry which is preliminary data.</text>
</comment>
<evidence type="ECO:0000313" key="2">
    <source>
        <dbReference type="Proteomes" id="UP000287651"/>
    </source>
</evidence>
<proteinExistence type="predicted"/>